<gene>
    <name evidence="10" type="ORF">C8E87_4777</name>
</gene>
<keyword evidence="5 7" id="KW-1133">Transmembrane helix</keyword>
<feature type="transmembrane region" description="Helical" evidence="7">
    <location>
        <begin position="157"/>
        <end position="182"/>
    </location>
</feature>
<reference evidence="10 11" key="1">
    <citation type="submission" date="2019-03" db="EMBL/GenBank/DDBJ databases">
        <title>Sequencing the genomes of 1000 actinobacteria strains.</title>
        <authorList>
            <person name="Klenk H.-P."/>
        </authorList>
    </citation>
    <scope>NUCLEOTIDE SEQUENCE [LARGE SCALE GENOMIC DNA]</scope>
    <source>
        <strain evidence="10 11">DSM 43805</strain>
    </source>
</reference>
<dbReference type="SUPFAM" id="SSF161098">
    <property type="entry name" value="MetI-like"/>
    <property type="match status" value="1"/>
</dbReference>
<name>A0A4R6JZ65_9ACTN</name>
<comment type="similarity">
    <text evidence="7">Belongs to the binding-protein-dependent transport system permease family.</text>
</comment>
<accession>A0A4R6JZ65</accession>
<feature type="transmembrane region" description="Helical" evidence="7">
    <location>
        <begin position="51"/>
        <end position="73"/>
    </location>
</feature>
<feature type="domain" description="ABC transmembrane type-1" evidence="9">
    <location>
        <begin position="122"/>
        <end position="332"/>
    </location>
</feature>
<dbReference type="Proteomes" id="UP000294901">
    <property type="component" value="Unassembled WGS sequence"/>
</dbReference>
<evidence type="ECO:0000259" key="9">
    <source>
        <dbReference type="PROSITE" id="PS50928"/>
    </source>
</evidence>
<evidence type="ECO:0000256" key="1">
    <source>
        <dbReference type="ARBA" id="ARBA00004651"/>
    </source>
</evidence>
<dbReference type="GO" id="GO:0055085">
    <property type="term" value="P:transmembrane transport"/>
    <property type="evidence" value="ECO:0007669"/>
    <property type="project" value="InterPro"/>
</dbReference>
<dbReference type="RefSeq" id="WP_203720454.1">
    <property type="nucleotide sequence ID" value="NZ_BOMD01000015.1"/>
</dbReference>
<dbReference type="InterPro" id="IPR035906">
    <property type="entry name" value="MetI-like_sf"/>
</dbReference>
<comment type="caution">
    <text evidence="10">The sequence shown here is derived from an EMBL/GenBank/DDBJ whole genome shotgun (WGS) entry which is preliminary data.</text>
</comment>
<sequence length="341" mass="37210">MEPLIEEAELARAGSPTDAMTSPDTAPEKKVDTRRKSPTQIALARLRKDKVAVICASIFLFFVLIAIFAPLLAKLEGQDPTTLHQDLIDQYGYPTIAPNGEHWFGVEPRLGRDLFARFVYGARPSLIVACSVTIITTIIGVVVGLLAGFVGGWLDRILSWVIDFVLSLPYLLFAIAVPAVLLSIFVGTSENAATQDVANARFYSLIIVLSFFGWASLARLIRGEVLSLREREFVAAAKVLGVPTHKVLFKELLPNLVAPIVISVSMALPSYIVVEAGLTYLGVGLTEPTPSWGLTIYAAQAFYRADPLYLWIPVAAITILVLSLSLLGDSIRDAFDPRTRR</sequence>
<dbReference type="PANTHER" id="PTHR43386:SF1">
    <property type="entry name" value="D,D-DIPEPTIDE TRANSPORT SYSTEM PERMEASE PROTEIN DDPC-RELATED"/>
    <property type="match status" value="1"/>
</dbReference>
<feature type="transmembrane region" description="Helical" evidence="7">
    <location>
        <begin position="202"/>
        <end position="221"/>
    </location>
</feature>
<evidence type="ECO:0000256" key="2">
    <source>
        <dbReference type="ARBA" id="ARBA00022448"/>
    </source>
</evidence>
<keyword evidence="4 7" id="KW-0812">Transmembrane</keyword>
<dbReference type="InterPro" id="IPR050366">
    <property type="entry name" value="BP-dependent_transpt_permease"/>
</dbReference>
<evidence type="ECO:0000313" key="10">
    <source>
        <dbReference type="EMBL" id="TDO41051.1"/>
    </source>
</evidence>
<dbReference type="InterPro" id="IPR000515">
    <property type="entry name" value="MetI-like"/>
</dbReference>
<protein>
    <submittedName>
        <fullName evidence="10">Peptide/nickel transport system permease protein</fullName>
    </submittedName>
</protein>
<dbReference type="Gene3D" id="1.10.3720.10">
    <property type="entry name" value="MetI-like"/>
    <property type="match status" value="1"/>
</dbReference>
<evidence type="ECO:0000256" key="6">
    <source>
        <dbReference type="ARBA" id="ARBA00023136"/>
    </source>
</evidence>
<dbReference type="EMBL" id="SNWR01000001">
    <property type="protein sequence ID" value="TDO41051.1"/>
    <property type="molecule type" value="Genomic_DNA"/>
</dbReference>
<evidence type="ECO:0000256" key="7">
    <source>
        <dbReference type="RuleBase" id="RU363032"/>
    </source>
</evidence>
<evidence type="ECO:0000313" key="11">
    <source>
        <dbReference type="Proteomes" id="UP000294901"/>
    </source>
</evidence>
<evidence type="ECO:0000256" key="8">
    <source>
        <dbReference type="SAM" id="MobiDB-lite"/>
    </source>
</evidence>
<dbReference type="CDD" id="cd06261">
    <property type="entry name" value="TM_PBP2"/>
    <property type="match status" value="1"/>
</dbReference>
<organism evidence="10 11">
    <name type="scientific">Paractinoplanes brasiliensis</name>
    <dbReference type="NCBI Taxonomy" id="52695"/>
    <lineage>
        <taxon>Bacteria</taxon>
        <taxon>Bacillati</taxon>
        <taxon>Actinomycetota</taxon>
        <taxon>Actinomycetes</taxon>
        <taxon>Micromonosporales</taxon>
        <taxon>Micromonosporaceae</taxon>
        <taxon>Paractinoplanes</taxon>
    </lineage>
</organism>
<comment type="subcellular location">
    <subcellularLocation>
        <location evidence="1 7">Cell membrane</location>
        <topology evidence="1 7">Multi-pass membrane protein</topology>
    </subcellularLocation>
</comment>
<keyword evidence="11" id="KW-1185">Reference proteome</keyword>
<dbReference type="InterPro" id="IPR025966">
    <property type="entry name" value="OppC_N"/>
</dbReference>
<keyword evidence="2 7" id="KW-0813">Transport</keyword>
<feature type="transmembrane region" description="Helical" evidence="7">
    <location>
        <begin position="256"/>
        <end position="274"/>
    </location>
</feature>
<evidence type="ECO:0000256" key="5">
    <source>
        <dbReference type="ARBA" id="ARBA00022989"/>
    </source>
</evidence>
<keyword evidence="3" id="KW-1003">Cell membrane</keyword>
<dbReference type="PANTHER" id="PTHR43386">
    <property type="entry name" value="OLIGOPEPTIDE TRANSPORT SYSTEM PERMEASE PROTEIN APPC"/>
    <property type="match status" value="1"/>
</dbReference>
<feature type="region of interest" description="Disordered" evidence="8">
    <location>
        <begin position="10"/>
        <end position="34"/>
    </location>
</feature>
<dbReference type="Pfam" id="PF00528">
    <property type="entry name" value="BPD_transp_1"/>
    <property type="match status" value="1"/>
</dbReference>
<dbReference type="AlphaFoldDB" id="A0A4R6JZ65"/>
<keyword evidence="6 7" id="KW-0472">Membrane</keyword>
<feature type="transmembrane region" description="Helical" evidence="7">
    <location>
        <begin position="308"/>
        <end position="331"/>
    </location>
</feature>
<proteinExistence type="inferred from homology"/>
<dbReference type="GO" id="GO:0005886">
    <property type="term" value="C:plasma membrane"/>
    <property type="evidence" value="ECO:0007669"/>
    <property type="project" value="UniProtKB-SubCell"/>
</dbReference>
<dbReference type="Pfam" id="PF12911">
    <property type="entry name" value="OppC_N"/>
    <property type="match status" value="1"/>
</dbReference>
<evidence type="ECO:0000256" key="4">
    <source>
        <dbReference type="ARBA" id="ARBA00022692"/>
    </source>
</evidence>
<evidence type="ECO:0000256" key="3">
    <source>
        <dbReference type="ARBA" id="ARBA00022475"/>
    </source>
</evidence>
<dbReference type="PROSITE" id="PS50928">
    <property type="entry name" value="ABC_TM1"/>
    <property type="match status" value="1"/>
</dbReference>
<feature type="transmembrane region" description="Helical" evidence="7">
    <location>
        <begin position="126"/>
        <end position="150"/>
    </location>
</feature>